<evidence type="ECO:0000313" key="2">
    <source>
        <dbReference type="EMBL" id="MQM15635.1"/>
    </source>
</evidence>
<comment type="caution">
    <text evidence="2">The sequence shown here is derived from an EMBL/GenBank/DDBJ whole genome shotgun (WGS) entry which is preliminary data.</text>
</comment>
<feature type="signal peptide" evidence="1">
    <location>
        <begin position="1"/>
        <end position="17"/>
    </location>
</feature>
<dbReference type="AlphaFoldDB" id="A0A843X8J4"/>
<protein>
    <submittedName>
        <fullName evidence="2">Uncharacterized protein</fullName>
    </submittedName>
</protein>
<accession>A0A843X8J4</accession>
<organism evidence="2 3">
    <name type="scientific">Colocasia esculenta</name>
    <name type="common">Wild taro</name>
    <name type="synonym">Arum esculentum</name>
    <dbReference type="NCBI Taxonomy" id="4460"/>
    <lineage>
        <taxon>Eukaryota</taxon>
        <taxon>Viridiplantae</taxon>
        <taxon>Streptophyta</taxon>
        <taxon>Embryophyta</taxon>
        <taxon>Tracheophyta</taxon>
        <taxon>Spermatophyta</taxon>
        <taxon>Magnoliopsida</taxon>
        <taxon>Liliopsida</taxon>
        <taxon>Araceae</taxon>
        <taxon>Aroideae</taxon>
        <taxon>Colocasieae</taxon>
        <taxon>Colocasia</taxon>
    </lineage>
</organism>
<evidence type="ECO:0000313" key="3">
    <source>
        <dbReference type="Proteomes" id="UP000652761"/>
    </source>
</evidence>
<keyword evidence="3" id="KW-1185">Reference proteome</keyword>
<dbReference type="Proteomes" id="UP000652761">
    <property type="component" value="Unassembled WGS sequence"/>
</dbReference>
<feature type="chain" id="PRO_5032503394" evidence="1">
    <location>
        <begin position="18"/>
        <end position="191"/>
    </location>
</feature>
<feature type="non-terminal residue" evidence="2">
    <location>
        <position position="1"/>
    </location>
</feature>
<keyword evidence="1" id="KW-0732">Signal</keyword>
<gene>
    <name evidence="2" type="ORF">Taro_048582</name>
</gene>
<sequence length="191" mass="20991">ALVLLVVPLLLGCVLVGCPLLVGVCPCWMSPCCWGVCCWLCVWPCVPVRRWALCSAQSTSFARAKKMLVCRVAPLVERCDTCLWLLPALCWLVANFGELLPEFFSVGSGGELFVVVLVRVPLPLELLLCSLKSATVLPPWFEVSVVWLVAIALPSRLRCITWLPCVLVRFSRIIGCCPGEVPLRTVLACFC</sequence>
<evidence type="ECO:0000256" key="1">
    <source>
        <dbReference type="SAM" id="SignalP"/>
    </source>
</evidence>
<dbReference type="EMBL" id="NMUH01006612">
    <property type="protein sequence ID" value="MQM15635.1"/>
    <property type="molecule type" value="Genomic_DNA"/>
</dbReference>
<reference evidence="2" key="1">
    <citation type="submission" date="2017-07" db="EMBL/GenBank/DDBJ databases">
        <title>Taro Niue Genome Assembly and Annotation.</title>
        <authorList>
            <person name="Atibalentja N."/>
            <person name="Keating K."/>
            <person name="Fields C.J."/>
        </authorList>
    </citation>
    <scope>NUCLEOTIDE SEQUENCE</scope>
    <source>
        <strain evidence="2">Niue_2</strain>
        <tissue evidence="2">Leaf</tissue>
    </source>
</reference>
<proteinExistence type="predicted"/>
<name>A0A843X8J4_COLES</name>